<evidence type="ECO:0000259" key="5">
    <source>
        <dbReference type="PROSITE" id="PS50949"/>
    </source>
</evidence>
<accession>A0ABU5I5P6</accession>
<evidence type="ECO:0000256" key="1">
    <source>
        <dbReference type="ARBA" id="ARBA00023015"/>
    </source>
</evidence>
<dbReference type="SMART" id="SM00345">
    <property type="entry name" value="HTH_GNTR"/>
    <property type="match status" value="1"/>
</dbReference>
<dbReference type="RefSeq" id="WP_322187753.1">
    <property type="nucleotide sequence ID" value="NZ_JAXLPB010000004.1"/>
</dbReference>
<dbReference type="PROSITE" id="PS50949">
    <property type="entry name" value="HTH_GNTR"/>
    <property type="match status" value="1"/>
</dbReference>
<proteinExistence type="predicted"/>
<protein>
    <submittedName>
        <fullName evidence="6">FadR/GntR family transcriptional regulator</fullName>
    </submittedName>
</protein>
<keyword evidence="2" id="KW-0238">DNA-binding</keyword>
<organism evidence="6 7">
    <name type="scientific">Fulvimarina uroteuthidis</name>
    <dbReference type="NCBI Taxonomy" id="3098149"/>
    <lineage>
        <taxon>Bacteria</taxon>
        <taxon>Pseudomonadati</taxon>
        <taxon>Pseudomonadota</taxon>
        <taxon>Alphaproteobacteria</taxon>
        <taxon>Hyphomicrobiales</taxon>
        <taxon>Aurantimonadaceae</taxon>
        <taxon>Fulvimarina</taxon>
    </lineage>
</organism>
<feature type="compositionally biased region" description="Basic and acidic residues" evidence="4">
    <location>
        <begin position="243"/>
        <end position="257"/>
    </location>
</feature>
<dbReference type="EMBL" id="JAXLPB010000004">
    <property type="protein sequence ID" value="MDY8110238.1"/>
    <property type="molecule type" value="Genomic_DNA"/>
</dbReference>
<dbReference type="CDD" id="cd07377">
    <property type="entry name" value="WHTH_GntR"/>
    <property type="match status" value="1"/>
</dbReference>
<keyword evidence="7" id="KW-1185">Reference proteome</keyword>
<sequence length="257" mass="28420">MTSPARKPGRTPELAGEYGRRITAGLLKPDDSLPIEAELAAEWRVSRTVVREAMRLLAAKGLLKVGPKVGTRVLPAEHWNMLDADVMAWHLMASEPREFVEALYEMRLINEPAAARRAARNITHVDRQRLVSALDAMGRFERGTDELIAADLAFHRIVLEASGNPILRSLGAMIEKSLSISFSLSWRQNPQAETLRQHRRVCDAICAGDGEAAELFMRRLIESAFEDVMTALYAQGGPPSPARRGDDARTQAKNEAA</sequence>
<dbReference type="SMART" id="SM00895">
    <property type="entry name" value="FCD"/>
    <property type="match status" value="1"/>
</dbReference>
<dbReference type="SUPFAM" id="SSF46785">
    <property type="entry name" value="Winged helix' DNA-binding domain"/>
    <property type="match status" value="1"/>
</dbReference>
<dbReference type="Proteomes" id="UP001294412">
    <property type="component" value="Unassembled WGS sequence"/>
</dbReference>
<evidence type="ECO:0000313" key="7">
    <source>
        <dbReference type="Proteomes" id="UP001294412"/>
    </source>
</evidence>
<dbReference type="InterPro" id="IPR008920">
    <property type="entry name" value="TF_FadR/GntR_C"/>
</dbReference>
<name>A0ABU5I5P6_9HYPH</name>
<gene>
    <name evidence="6" type="ORF">U0C82_13930</name>
</gene>
<evidence type="ECO:0000256" key="2">
    <source>
        <dbReference type="ARBA" id="ARBA00023125"/>
    </source>
</evidence>
<dbReference type="PRINTS" id="PR00035">
    <property type="entry name" value="HTHGNTR"/>
</dbReference>
<reference evidence="6 7" key="1">
    <citation type="submission" date="2023-12" db="EMBL/GenBank/DDBJ databases">
        <title>Description of Novel Strain Fulvimarina sp. 2208YS6-2-32 isolated from Uroteuthis (Photololigo) edulis.</title>
        <authorList>
            <person name="Park J.-S."/>
        </authorList>
    </citation>
    <scope>NUCLEOTIDE SEQUENCE [LARGE SCALE GENOMIC DNA]</scope>
    <source>
        <strain evidence="6 7">2208YS6-2-32</strain>
    </source>
</reference>
<dbReference type="InterPro" id="IPR000524">
    <property type="entry name" value="Tscrpt_reg_HTH_GntR"/>
</dbReference>
<keyword evidence="1" id="KW-0805">Transcription regulation</keyword>
<dbReference type="PANTHER" id="PTHR43537:SF44">
    <property type="entry name" value="GNTR FAMILY REGULATORY PROTEIN"/>
    <property type="match status" value="1"/>
</dbReference>
<dbReference type="InterPro" id="IPR036388">
    <property type="entry name" value="WH-like_DNA-bd_sf"/>
</dbReference>
<dbReference type="SUPFAM" id="SSF48008">
    <property type="entry name" value="GntR ligand-binding domain-like"/>
    <property type="match status" value="1"/>
</dbReference>
<dbReference type="InterPro" id="IPR036390">
    <property type="entry name" value="WH_DNA-bd_sf"/>
</dbReference>
<feature type="region of interest" description="Disordered" evidence="4">
    <location>
        <begin position="235"/>
        <end position="257"/>
    </location>
</feature>
<keyword evidence="3" id="KW-0804">Transcription</keyword>
<dbReference type="Gene3D" id="1.10.10.10">
    <property type="entry name" value="Winged helix-like DNA-binding domain superfamily/Winged helix DNA-binding domain"/>
    <property type="match status" value="1"/>
</dbReference>
<dbReference type="PANTHER" id="PTHR43537">
    <property type="entry name" value="TRANSCRIPTIONAL REGULATOR, GNTR FAMILY"/>
    <property type="match status" value="1"/>
</dbReference>
<dbReference type="InterPro" id="IPR011711">
    <property type="entry name" value="GntR_C"/>
</dbReference>
<comment type="caution">
    <text evidence="6">The sequence shown here is derived from an EMBL/GenBank/DDBJ whole genome shotgun (WGS) entry which is preliminary data.</text>
</comment>
<evidence type="ECO:0000256" key="3">
    <source>
        <dbReference type="ARBA" id="ARBA00023163"/>
    </source>
</evidence>
<feature type="domain" description="HTH gntR-type" evidence="5">
    <location>
        <begin position="8"/>
        <end position="76"/>
    </location>
</feature>
<dbReference type="Pfam" id="PF00392">
    <property type="entry name" value="GntR"/>
    <property type="match status" value="1"/>
</dbReference>
<evidence type="ECO:0000313" key="6">
    <source>
        <dbReference type="EMBL" id="MDY8110238.1"/>
    </source>
</evidence>
<evidence type="ECO:0000256" key="4">
    <source>
        <dbReference type="SAM" id="MobiDB-lite"/>
    </source>
</evidence>
<dbReference type="Gene3D" id="1.20.120.530">
    <property type="entry name" value="GntR ligand-binding domain-like"/>
    <property type="match status" value="1"/>
</dbReference>
<dbReference type="Pfam" id="PF07729">
    <property type="entry name" value="FCD"/>
    <property type="match status" value="1"/>
</dbReference>